<comment type="caution">
    <text evidence="2">The sequence shown here is derived from an EMBL/GenBank/DDBJ whole genome shotgun (WGS) entry which is preliminary data.</text>
</comment>
<proteinExistence type="predicted"/>
<feature type="region of interest" description="Disordered" evidence="1">
    <location>
        <begin position="1"/>
        <end position="50"/>
    </location>
</feature>
<feature type="compositionally biased region" description="Basic and acidic residues" evidence="1">
    <location>
        <begin position="26"/>
        <end position="50"/>
    </location>
</feature>
<dbReference type="EMBL" id="LAZR01003416">
    <property type="protein sequence ID" value="KKN18553.1"/>
    <property type="molecule type" value="Genomic_DNA"/>
</dbReference>
<gene>
    <name evidence="2" type="ORF">LCGC14_0954600</name>
</gene>
<name>A0A0F9RMM5_9ZZZZ</name>
<feature type="compositionally biased region" description="Basic and acidic residues" evidence="1">
    <location>
        <begin position="1"/>
        <end position="12"/>
    </location>
</feature>
<dbReference type="AlphaFoldDB" id="A0A0F9RMM5"/>
<evidence type="ECO:0000256" key="1">
    <source>
        <dbReference type="SAM" id="MobiDB-lite"/>
    </source>
</evidence>
<protein>
    <submittedName>
        <fullName evidence="2">Uncharacterized protein</fullName>
    </submittedName>
</protein>
<organism evidence="2">
    <name type="scientific">marine sediment metagenome</name>
    <dbReference type="NCBI Taxonomy" id="412755"/>
    <lineage>
        <taxon>unclassified sequences</taxon>
        <taxon>metagenomes</taxon>
        <taxon>ecological metagenomes</taxon>
    </lineage>
</organism>
<sequence length="50" mass="5747">MDEKGEDSKSDDQGPTILSAEDQEIEERKPPNDKILDYKIIEEENNHTDS</sequence>
<evidence type="ECO:0000313" key="2">
    <source>
        <dbReference type="EMBL" id="KKN18553.1"/>
    </source>
</evidence>
<reference evidence="2" key="1">
    <citation type="journal article" date="2015" name="Nature">
        <title>Complex archaea that bridge the gap between prokaryotes and eukaryotes.</title>
        <authorList>
            <person name="Spang A."/>
            <person name="Saw J.H."/>
            <person name="Jorgensen S.L."/>
            <person name="Zaremba-Niedzwiedzka K."/>
            <person name="Martijn J."/>
            <person name="Lind A.E."/>
            <person name="van Eijk R."/>
            <person name="Schleper C."/>
            <person name="Guy L."/>
            <person name="Ettema T.J."/>
        </authorList>
    </citation>
    <scope>NUCLEOTIDE SEQUENCE</scope>
</reference>
<accession>A0A0F9RMM5</accession>